<proteinExistence type="inferred from homology"/>
<dbReference type="PROSITE" id="PS50600">
    <property type="entry name" value="ULP_PROTEASE"/>
    <property type="match status" value="1"/>
</dbReference>
<evidence type="ECO:0000256" key="1">
    <source>
        <dbReference type="ARBA" id="ARBA00005234"/>
    </source>
</evidence>
<dbReference type="SUPFAM" id="SSF54001">
    <property type="entry name" value="Cysteine proteinases"/>
    <property type="match status" value="1"/>
</dbReference>
<feature type="domain" description="Ubiquitin-like protease family profile" evidence="5">
    <location>
        <begin position="30"/>
        <end position="202"/>
    </location>
</feature>
<keyword evidence="2" id="KW-0645">Protease</keyword>
<keyword evidence="3" id="KW-0378">Hydrolase</keyword>
<comment type="caution">
    <text evidence="6">The sequence shown here is derived from an EMBL/GenBank/DDBJ whole genome shotgun (WGS) entry which is preliminary data.</text>
</comment>
<name>A0ABR4E002_9PEZI</name>
<evidence type="ECO:0000256" key="3">
    <source>
        <dbReference type="ARBA" id="ARBA00022801"/>
    </source>
</evidence>
<accession>A0ABR4E002</accession>
<dbReference type="Gene3D" id="3.40.395.10">
    <property type="entry name" value="Adenoviral Proteinase, Chain A"/>
    <property type="match status" value="1"/>
</dbReference>
<feature type="region of interest" description="Disordered" evidence="4">
    <location>
        <begin position="1"/>
        <end position="28"/>
    </location>
</feature>
<protein>
    <recommendedName>
        <fullName evidence="5">Ubiquitin-like protease family profile domain-containing protein</fullName>
    </recommendedName>
</protein>
<dbReference type="Proteomes" id="UP001600888">
    <property type="component" value="Unassembled WGS sequence"/>
</dbReference>
<dbReference type="EMBL" id="JBAWTH010000127">
    <property type="protein sequence ID" value="KAL2275756.1"/>
    <property type="molecule type" value="Genomic_DNA"/>
</dbReference>
<reference evidence="6 7" key="1">
    <citation type="submission" date="2024-03" db="EMBL/GenBank/DDBJ databases">
        <title>A high-quality draft genome sequence of Diaporthe vaccinii, a causative agent of upright dieback and viscid rot disease in cranberry plants.</title>
        <authorList>
            <person name="Sarrasin M."/>
            <person name="Lang B.F."/>
            <person name="Burger G."/>
        </authorList>
    </citation>
    <scope>NUCLEOTIDE SEQUENCE [LARGE SCALE GENOMIC DNA]</scope>
    <source>
        <strain evidence="6 7">IS7</strain>
    </source>
</reference>
<comment type="similarity">
    <text evidence="1">Belongs to the peptidase C48 family.</text>
</comment>
<organism evidence="6 7">
    <name type="scientific">Diaporthe vaccinii</name>
    <dbReference type="NCBI Taxonomy" id="105482"/>
    <lineage>
        <taxon>Eukaryota</taxon>
        <taxon>Fungi</taxon>
        <taxon>Dikarya</taxon>
        <taxon>Ascomycota</taxon>
        <taxon>Pezizomycotina</taxon>
        <taxon>Sordariomycetes</taxon>
        <taxon>Sordariomycetidae</taxon>
        <taxon>Diaporthales</taxon>
        <taxon>Diaporthaceae</taxon>
        <taxon>Diaporthe</taxon>
        <taxon>Diaporthe eres species complex</taxon>
    </lineage>
</organism>
<dbReference type="Pfam" id="PF02902">
    <property type="entry name" value="Peptidase_C48"/>
    <property type="match status" value="1"/>
</dbReference>
<evidence type="ECO:0000256" key="2">
    <source>
        <dbReference type="ARBA" id="ARBA00022670"/>
    </source>
</evidence>
<evidence type="ECO:0000313" key="7">
    <source>
        <dbReference type="Proteomes" id="UP001600888"/>
    </source>
</evidence>
<evidence type="ECO:0000259" key="5">
    <source>
        <dbReference type="PROSITE" id="PS50600"/>
    </source>
</evidence>
<evidence type="ECO:0000256" key="4">
    <source>
        <dbReference type="SAM" id="MobiDB-lite"/>
    </source>
</evidence>
<keyword evidence="7" id="KW-1185">Reference proteome</keyword>
<dbReference type="InterPro" id="IPR003653">
    <property type="entry name" value="Peptidase_C48_C"/>
</dbReference>
<dbReference type="InterPro" id="IPR038765">
    <property type="entry name" value="Papain-like_cys_pep_sf"/>
</dbReference>
<evidence type="ECO:0000313" key="6">
    <source>
        <dbReference type="EMBL" id="KAL2275756.1"/>
    </source>
</evidence>
<sequence length="399" mass="45100">MNSQPQQRVARLARPVGNQPPSDRKLDDSYTLDGRSLSTLRPEEWLDDVVINTFLRSLCLAQPGKCVTFDSAVLLPLLVALESEDSEPTAIDELYQPFRTLAATVTGNQGLVFMPFCVNNHWVLAVADFQNQAIRVYDSMVFRDETGKAVPSEVVTSILPCVKGTLSFCMAEDQWAVEHMWLPIITNTTECGVYVCLMALQHAYMPGFHPDECIGRFWHWTGNLAYYGLDACYWLVGRKIILQVCRRYFQPTPDDAPLTPLLVEQNINEVWNYCVVTCPAGVPFYRLMPHFDARSRTLYQVLNALTWVIDSIDSLGSTQHVHLSESIQNKAREMVLTPLGEPFLNEIVDEAVSYAWHDVEALQKLEQDLRHVRYLLHQDVNYAQARLNDLAAASYGPGG</sequence>
<gene>
    <name evidence="6" type="ORF">FJTKL_01612</name>
</gene>